<evidence type="ECO:0000256" key="6">
    <source>
        <dbReference type="SAM" id="MobiDB-lite"/>
    </source>
</evidence>
<protein>
    <submittedName>
        <fullName evidence="8">Uncharacterized protein</fullName>
    </submittedName>
</protein>
<accession>A0A3M7E896</accession>
<evidence type="ECO:0000256" key="3">
    <source>
        <dbReference type="ARBA" id="ARBA00022824"/>
    </source>
</evidence>
<comment type="caution">
    <text evidence="8">The sequence shown here is derived from an EMBL/GenBank/DDBJ whole genome shotgun (WGS) entry which is preliminary data.</text>
</comment>
<dbReference type="EMBL" id="QWIQ01000961">
    <property type="protein sequence ID" value="RMY72607.1"/>
    <property type="molecule type" value="Genomic_DNA"/>
</dbReference>
<keyword evidence="2 7" id="KW-0812">Transmembrane</keyword>
<dbReference type="AlphaFoldDB" id="A0A3M7E896"/>
<evidence type="ECO:0000256" key="4">
    <source>
        <dbReference type="ARBA" id="ARBA00022989"/>
    </source>
</evidence>
<evidence type="ECO:0000256" key="5">
    <source>
        <dbReference type="ARBA" id="ARBA00023136"/>
    </source>
</evidence>
<feature type="region of interest" description="Disordered" evidence="6">
    <location>
        <begin position="56"/>
        <end position="75"/>
    </location>
</feature>
<sequence length="306" mass="33649">WQWNNIIIISIIITTIPHSLITITTISPSQFDTLFTTITTTTTANHSNNCNQCNDNSSTCSSNTLNPSDQDNHTRPVQREAIAPRNPYLLQYLHQIDRGRPERTLHVKLRTTIRQQYNHPILLPPTTSYNYNNCSNTLSTMEILSPTTQYATLAALLIMAATFLLYQPTGLVRWLQKKNYQYEVTFALYMLTPTEKFVFNSILFLTLSMFTLAVILYLPDHILTISRRGYYYCAGAGAGTWTENSLSGGSTSTSTATLLIPAAADKLGGGAHAASGAVVELAGTAYQVAVNTAVAAQEAVTGLGWE</sequence>
<evidence type="ECO:0000313" key="8">
    <source>
        <dbReference type="EMBL" id="RMY72607.1"/>
    </source>
</evidence>
<feature type="transmembrane region" description="Helical" evidence="7">
    <location>
        <begin position="197"/>
        <end position="218"/>
    </location>
</feature>
<name>A0A3M7E896_HORWE</name>
<evidence type="ECO:0000256" key="1">
    <source>
        <dbReference type="ARBA" id="ARBA00004477"/>
    </source>
</evidence>
<dbReference type="GO" id="GO:0005789">
    <property type="term" value="C:endoplasmic reticulum membrane"/>
    <property type="evidence" value="ECO:0007669"/>
    <property type="project" value="UniProtKB-SubCell"/>
</dbReference>
<dbReference type="InterPro" id="IPR024512">
    <property type="entry name" value="Ser_palmitoyltrfase_ssu-like"/>
</dbReference>
<organism evidence="8 9">
    <name type="scientific">Hortaea werneckii</name>
    <name type="common">Black yeast</name>
    <name type="synonym">Cladosporium werneckii</name>
    <dbReference type="NCBI Taxonomy" id="91943"/>
    <lineage>
        <taxon>Eukaryota</taxon>
        <taxon>Fungi</taxon>
        <taxon>Dikarya</taxon>
        <taxon>Ascomycota</taxon>
        <taxon>Pezizomycotina</taxon>
        <taxon>Dothideomycetes</taxon>
        <taxon>Dothideomycetidae</taxon>
        <taxon>Mycosphaerellales</taxon>
        <taxon>Teratosphaeriaceae</taxon>
        <taxon>Hortaea</taxon>
    </lineage>
</organism>
<feature type="compositionally biased region" description="Low complexity" evidence="6">
    <location>
        <begin position="56"/>
        <end position="68"/>
    </location>
</feature>
<evidence type="ECO:0000256" key="7">
    <source>
        <dbReference type="SAM" id="Phobius"/>
    </source>
</evidence>
<feature type="non-terminal residue" evidence="8">
    <location>
        <position position="1"/>
    </location>
</feature>
<reference evidence="8 9" key="1">
    <citation type="journal article" date="2018" name="BMC Genomics">
        <title>Genomic evidence for intraspecific hybridization in a clonal and extremely halotolerant yeast.</title>
        <authorList>
            <person name="Gostincar C."/>
            <person name="Stajich J.E."/>
            <person name="Zupancic J."/>
            <person name="Zalar P."/>
            <person name="Gunde-Cimerman N."/>
        </authorList>
    </citation>
    <scope>NUCLEOTIDE SEQUENCE [LARGE SCALE GENOMIC DNA]</scope>
    <source>
        <strain evidence="8 9">EXF-171</strain>
    </source>
</reference>
<dbReference type="Proteomes" id="UP000281468">
    <property type="component" value="Unassembled WGS sequence"/>
</dbReference>
<comment type="subcellular location">
    <subcellularLocation>
        <location evidence="1">Endoplasmic reticulum membrane</location>
        <topology evidence="1">Multi-pass membrane protein</topology>
    </subcellularLocation>
</comment>
<dbReference type="VEuPathDB" id="FungiDB:BTJ68_14985"/>
<feature type="transmembrane region" description="Helical" evidence="7">
    <location>
        <begin position="6"/>
        <end position="26"/>
    </location>
</feature>
<dbReference type="Pfam" id="PF11779">
    <property type="entry name" value="SPT_ssu-like"/>
    <property type="match status" value="1"/>
</dbReference>
<evidence type="ECO:0000256" key="2">
    <source>
        <dbReference type="ARBA" id="ARBA00022692"/>
    </source>
</evidence>
<gene>
    <name evidence="8" type="ORF">D0862_14427</name>
</gene>
<keyword evidence="3" id="KW-0256">Endoplasmic reticulum</keyword>
<keyword evidence="4 7" id="KW-1133">Transmembrane helix</keyword>
<keyword evidence="5 7" id="KW-0472">Membrane</keyword>
<feature type="transmembrane region" description="Helical" evidence="7">
    <location>
        <begin position="150"/>
        <end position="167"/>
    </location>
</feature>
<proteinExistence type="predicted"/>
<evidence type="ECO:0000313" key="9">
    <source>
        <dbReference type="Proteomes" id="UP000281468"/>
    </source>
</evidence>